<evidence type="ECO:0000313" key="4">
    <source>
        <dbReference type="Proteomes" id="UP000650833"/>
    </source>
</evidence>
<name>A0A8H7QBL1_9FUNG</name>
<evidence type="ECO:0000313" key="3">
    <source>
        <dbReference type="EMBL" id="KAG2189528.1"/>
    </source>
</evidence>
<dbReference type="InterPro" id="IPR036691">
    <property type="entry name" value="Endo/exonu/phosph_ase_sf"/>
</dbReference>
<reference evidence="3" key="1">
    <citation type="submission" date="2020-12" db="EMBL/GenBank/DDBJ databases">
        <title>Metabolic potential, ecology and presence of endohyphal bacteria is reflected in genomic diversity of Mucoromycotina.</title>
        <authorList>
            <person name="Muszewska A."/>
            <person name="Okrasinska A."/>
            <person name="Steczkiewicz K."/>
            <person name="Drgas O."/>
            <person name="Orlowska M."/>
            <person name="Perlinska-Lenart U."/>
            <person name="Aleksandrzak-Piekarczyk T."/>
            <person name="Szatraj K."/>
            <person name="Zielenkiewicz U."/>
            <person name="Pilsyk S."/>
            <person name="Malc E."/>
            <person name="Mieczkowski P."/>
            <person name="Kruszewska J.S."/>
            <person name="Biernat P."/>
            <person name="Pawlowska J."/>
        </authorList>
    </citation>
    <scope>NUCLEOTIDE SEQUENCE</scope>
    <source>
        <strain evidence="3">CBS 226.32</strain>
    </source>
</reference>
<evidence type="ECO:0000256" key="2">
    <source>
        <dbReference type="SAM" id="MobiDB-lite"/>
    </source>
</evidence>
<evidence type="ECO:0008006" key="5">
    <source>
        <dbReference type="Google" id="ProtNLM"/>
    </source>
</evidence>
<proteinExistence type="predicted"/>
<dbReference type="AlphaFoldDB" id="A0A8H7QBL1"/>
<organism evidence="3 4">
    <name type="scientific">Mucor plumbeus</name>
    <dbReference type="NCBI Taxonomy" id="97098"/>
    <lineage>
        <taxon>Eukaryota</taxon>
        <taxon>Fungi</taxon>
        <taxon>Fungi incertae sedis</taxon>
        <taxon>Mucoromycota</taxon>
        <taxon>Mucoromycotina</taxon>
        <taxon>Mucoromycetes</taxon>
        <taxon>Mucorales</taxon>
        <taxon>Mucorineae</taxon>
        <taxon>Mucoraceae</taxon>
        <taxon>Mucor</taxon>
    </lineage>
</organism>
<dbReference type="SUPFAM" id="SSF56219">
    <property type="entry name" value="DNase I-like"/>
    <property type="match status" value="1"/>
</dbReference>
<accession>A0A8H7QBL1</accession>
<dbReference type="OrthoDB" id="2283106at2759"/>
<feature type="compositionally biased region" description="Polar residues" evidence="2">
    <location>
        <begin position="74"/>
        <end position="101"/>
    </location>
</feature>
<feature type="region of interest" description="Disordered" evidence="2">
    <location>
        <begin position="67"/>
        <end position="120"/>
    </location>
</feature>
<gene>
    <name evidence="3" type="ORF">INT46_011222</name>
</gene>
<dbReference type="Proteomes" id="UP000650833">
    <property type="component" value="Unassembled WGS sequence"/>
</dbReference>
<feature type="coiled-coil region" evidence="1">
    <location>
        <begin position="17"/>
        <end position="61"/>
    </location>
</feature>
<evidence type="ECO:0000256" key="1">
    <source>
        <dbReference type="SAM" id="Coils"/>
    </source>
</evidence>
<sequence>MDVQHQQLDLQQLPQLFLQLQQQLQGLQQQVQQHSNILSRLDALEEENNSLKKDNRAKDLVIAQLQGHVKSRDGNNSSATGGSQDSQIKASNNPATTQSSYIGAANKGKNATPPASKPVQSQKRLLALGRTFKTLDSKGPQGFEYIYIGRSGKIARTEVRSKFRKAGVDNGRILDICFPASGVIGVLMHIQYVPIFCDLMAKLEADVIKDFDPLDPANIADPKYDCLSSTDREDLIQEFVEARAIQTLSFLRPLNVSSVGKYFESLGWINAEILAESVADAMKRLAKAEPKKAAFLSRRRIATSDGIHDVLSHVLDTHVLLVTETWLTSGSFPTNWCQFHLYGTKVPGAFNRGSGGVSAFVSPSCPFSVSQLPSYNPHTLSLKVGTLTVHCVYFPPPLSTDKVLSVLNSLPMTRDTILCGDFNARFGPLTGDAI</sequence>
<keyword evidence="4" id="KW-1185">Reference proteome</keyword>
<keyword evidence="1" id="KW-0175">Coiled coil</keyword>
<comment type="caution">
    <text evidence="3">The sequence shown here is derived from an EMBL/GenBank/DDBJ whole genome shotgun (WGS) entry which is preliminary data.</text>
</comment>
<dbReference type="Gene3D" id="3.60.10.10">
    <property type="entry name" value="Endonuclease/exonuclease/phosphatase"/>
    <property type="match status" value="1"/>
</dbReference>
<dbReference type="EMBL" id="JAEPRC010001722">
    <property type="protein sequence ID" value="KAG2189528.1"/>
    <property type="molecule type" value="Genomic_DNA"/>
</dbReference>
<protein>
    <recommendedName>
        <fullName evidence="5">Endonuclease/exonuclease/phosphatase domain-containing protein</fullName>
    </recommendedName>
</protein>
<feature type="non-terminal residue" evidence="3">
    <location>
        <position position="1"/>
    </location>
</feature>